<keyword evidence="1" id="KW-0812">Transmembrane</keyword>
<sequence length="217" mass="24029">MEDYAAKMALKPDAALREYVTGYAQYREAAVLAALDELRRRGQPAPEEAALRPSLEAAVQEQTEAAKVAQLSAPAALERDDANLPELYTPVAIMLFSVMFSVVAGAVLLALNLRQLKRQGAVLKLVLLVVAYLALKTLLFKYLTEHYKISALLLSVLDLPLILTYVLWFWPRYVNTTQFQPRSWLLPLAICGGLMLLLGLAARYAVLHMPGAAQMMQ</sequence>
<feature type="transmembrane region" description="Helical" evidence="1">
    <location>
        <begin position="87"/>
        <end position="113"/>
    </location>
</feature>
<dbReference type="AlphaFoldDB" id="A0A7K1TE34"/>
<keyword evidence="1" id="KW-0472">Membrane</keyword>
<gene>
    <name evidence="2" type="ORF">GO988_08795</name>
</gene>
<organism evidence="2 3">
    <name type="scientific">Hymenobacter ginkgonis</name>
    <dbReference type="NCBI Taxonomy" id="2682976"/>
    <lineage>
        <taxon>Bacteria</taxon>
        <taxon>Pseudomonadati</taxon>
        <taxon>Bacteroidota</taxon>
        <taxon>Cytophagia</taxon>
        <taxon>Cytophagales</taxon>
        <taxon>Hymenobacteraceae</taxon>
        <taxon>Hymenobacter</taxon>
    </lineage>
</organism>
<reference evidence="2 3" key="1">
    <citation type="submission" date="2019-12" db="EMBL/GenBank/DDBJ databases">
        <title>Hymenobacter sp. HMF4947 Genome sequencing and assembly.</title>
        <authorList>
            <person name="Kang H."/>
            <person name="Cha I."/>
            <person name="Kim H."/>
            <person name="Joh K."/>
        </authorList>
    </citation>
    <scope>NUCLEOTIDE SEQUENCE [LARGE SCALE GENOMIC DNA]</scope>
    <source>
        <strain evidence="2 3">HMF4947</strain>
    </source>
</reference>
<comment type="caution">
    <text evidence="2">The sequence shown here is derived from an EMBL/GenBank/DDBJ whole genome shotgun (WGS) entry which is preliminary data.</text>
</comment>
<keyword evidence="3" id="KW-1185">Reference proteome</keyword>
<feature type="transmembrane region" description="Helical" evidence="1">
    <location>
        <begin position="125"/>
        <end position="143"/>
    </location>
</feature>
<keyword evidence="1" id="KW-1133">Transmembrane helix</keyword>
<name>A0A7K1TE34_9BACT</name>
<proteinExistence type="predicted"/>
<dbReference type="Proteomes" id="UP000441336">
    <property type="component" value="Unassembled WGS sequence"/>
</dbReference>
<feature type="transmembrane region" description="Helical" evidence="1">
    <location>
        <begin position="149"/>
        <end position="171"/>
    </location>
</feature>
<evidence type="ECO:0000256" key="1">
    <source>
        <dbReference type="SAM" id="Phobius"/>
    </source>
</evidence>
<dbReference type="RefSeq" id="WP_157564294.1">
    <property type="nucleotide sequence ID" value="NZ_WQKZ01000002.1"/>
</dbReference>
<feature type="transmembrane region" description="Helical" evidence="1">
    <location>
        <begin position="183"/>
        <end position="206"/>
    </location>
</feature>
<protein>
    <submittedName>
        <fullName evidence="2">Uncharacterized protein</fullName>
    </submittedName>
</protein>
<dbReference type="EMBL" id="WQKZ01000002">
    <property type="protein sequence ID" value="MVN76421.1"/>
    <property type="molecule type" value="Genomic_DNA"/>
</dbReference>
<evidence type="ECO:0000313" key="3">
    <source>
        <dbReference type="Proteomes" id="UP000441336"/>
    </source>
</evidence>
<accession>A0A7K1TE34</accession>
<evidence type="ECO:0000313" key="2">
    <source>
        <dbReference type="EMBL" id="MVN76421.1"/>
    </source>
</evidence>